<feature type="transmembrane region" description="Helical" evidence="8">
    <location>
        <begin position="81"/>
        <end position="99"/>
    </location>
</feature>
<comment type="subcellular location">
    <subcellularLocation>
        <location evidence="1">Cell membrane</location>
        <topology evidence="1">Multi-pass membrane protein</topology>
    </subcellularLocation>
</comment>
<name>A0AA48MB19_9BACL</name>
<evidence type="ECO:0000313" key="11">
    <source>
        <dbReference type="Proteomes" id="UP001189619"/>
    </source>
</evidence>
<dbReference type="RefSeq" id="WP_216369542.1">
    <property type="nucleotide sequence ID" value="NZ_JAUSVZ010000013.1"/>
</dbReference>
<gene>
    <name evidence="10" type="ORF">BSPP4475_20120</name>
</gene>
<dbReference type="KEGG" id="bayd:BSPP4475_20120"/>
<accession>A0AA48MB19</accession>
<dbReference type="GO" id="GO:0005886">
    <property type="term" value="C:plasma membrane"/>
    <property type="evidence" value="ECO:0007669"/>
    <property type="project" value="UniProtKB-SubCell"/>
</dbReference>
<evidence type="ECO:0000256" key="5">
    <source>
        <dbReference type="ARBA" id="ARBA00022989"/>
    </source>
</evidence>
<organism evidence="10 11">
    <name type="scientific">Brevibacillus aydinogluensis</name>
    <dbReference type="NCBI Taxonomy" id="927786"/>
    <lineage>
        <taxon>Bacteria</taxon>
        <taxon>Bacillati</taxon>
        <taxon>Bacillota</taxon>
        <taxon>Bacilli</taxon>
        <taxon>Bacillales</taxon>
        <taxon>Paenibacillaceae</taxon>
        <taxon>Brevibacillus</taxon>
    </lineage>
</organism>
<protein>
    <submittedName>
        <fullName evidence="10">ThrE-2 domain-containing protein</fullName>
    </submittedName>
</protein>
<dbReference type="InterPro" id="IPR024528">
    <property type="entry name" value="ThrE_2"/>
</dbReference>
<evidence type="ECO:0000256" key="4">
    <source>
        <dbReference type="ARBA" id="ARBA00022692"/>
    </source>
</evidence>
<keyword evidence="5 8" id="KW-1133">Transmembrane helix</keyword>
<reference evidence="10" key="1">
    <citation type="submission" date="2023-07" db="EMBL/GenBank/DDBJ databases">
        <authorList>
            <person name="Ivanov I."/>
            <person name="Teneva D."/>
            <person name="Stoikov I."/>
        </authorList>
    </citation>
    <scope>NUCLEOTIDE SEQUENCE</scope>
    <source>
        <strain evidence="10">4475</strain>
    </source>
</reference>
<feature type="transmembrane region" description="Helical" evidence="8">
    <location>
        <begin position="54"/>
        <end position="74"/>
    </location>
</feature>
<dbReference type="InterPro" id="IPR050539">
    <property type="entry name" value="ThrE_Dicarb/AminoAcid_Exp"/>
</dbReference>
<dbReference type="Proteomes" id="UP001189619">
    <property type="component" value="Chromosome"/>
</dbReference>
<keyword evidence="2" id="KW-1003">Cell membrane</keyword>
<keyword evidence="3" id="KW-0997">Cell inner membrane</keyword>
<keyword evidence="11" id="KW-1185">Reference proteome</keyword>
<feature type="transmembrane region" description="Helical" evidence="8">
    <location>
        <begin position="28"/>
        <end position="48"/>
    </location>
</feature>
<feature type="transmembrane region" description="Helical" evidence="8">
    <location>
        <begin position="119"/>
        <end position="141"/>
    </location>
</feature>
<keyword evidence="6 8" id="KW-0472">Membrane</keyword>
<evidence type="ECO:0000256" key="3">
    <source>
        <dbReference type="ARBA" id="ARBA00022519"/>
    </source>
</evidence>
<evidence type="ECO:0000256" key="7">
    <source>
        <dbReference type="ARBA" id="ARBA00034125"/>
    </source>
</evidence>
<dbReference type="GO" id="GO:0015744">
    <property type="term" value="P:succinate transport"/>
    <property type="evidence" value="ECO:0007669"/>
    <property type="project" value="TreeGrafter"/>
</dbReference>
<dbReference type="PANTHER" id="PTHR34390:SF1">
    <property type="entry name" value="SUCCINATE TRANSPORTER SUBUNIT YJJB-RELATED"/>
    <property type="match status" value="1"/>
</dbReference>
<evidence type="ECO:0000259" key="9">
    <source>
        <dbReference type="Pfam" id="PF12821"/>
    </source>
</evidence>
<sequence>MILLKGLGLSLCSSIAWGMLFNVPVRTLLACGLAGMTGWLVFSLLPLWGAEVMLSTFAAATAVSLLSQLLSIFLRVPSTNFSVAGIIPLVPGSLAYKAMLAFVNGQNMEGISLATQTAMVAGAIAFGLIFGVSLVTIWKGVRHAKKRAGKRAQPH</sequence>
<dbReference type="PANTHER" id="PTHR34390">
    <property type="entry name" value="UPF0442 PROTEIN YJJB-RELATED"/>
    <property type="match status" value="1"/>
</dbReference>
<dbReference type="AlphaFoldDB" id="A0AA48MB19"/>
<evidence type="ECO:0000256" key="6">
    <source>
        <dbReference type="ARBA" id="ARBA00023136"/>
    </source>
</evidence>
<feature type="domain" description="Threonine/Serine exporter ThrE" evidence="9">
    <location>
        <begin position="10"/>
        <end position="131"/>
    </location>
</feature>
<evidence type="ECO:0000313" key="10">
    <source>
        <dbReference type="EMBL" id="CAJ1004584.1"/>
    </source>
</evidence>
<keyword evidence="4 8" id="KW-0812">Transmembrane</keyword>
<dbReference type="Pfam" id="PF12821">
    <property type="entry name" value="ThrE_2"/>
    <property type="match status" value="1"/>
</dbReference>
<evidence type="ECO:0000256" key="8">
    <source>
        <dbReference type="SAM" id="Phobius"/>
    </source>
</evidence>
<evidence type="ECO:0000256" key="1">
    <source>
        <dbReference type="ARBA" id="ARBA00004651"/>
    </source>
</evidence>
<proteinExistence type="inferred from homology"/>
<comment type="similarity">
    <text evidence="7">Belongs to the ThrE exporter (TC 2.A.79) family.</text>
</comment>
<dbReference type="EMBL" id="OY569118">
    <property type="protein sequence ID" value="CAJ1004584.1"/>
    <property type="molecule type" value="Genomic_DNA"/>
</dbReference>
<evidence type="ECO:0000256" key="2">
    <source>
        <dbReference type="ARBA" id="ARBA00022475"/>
    </source>
</evidence>